<evidence type="ECO:0000256" key="1">
    <source>
        <dbReference type="ARBA" id="ARBA00008270"/>
    </source>
</evidence>
<dbReference type="RefSeq" id="WP_013506423.1">
    <property type="nucleotide sequence ID" value="NC_014836.1"/>
</dbReference>
<accession>E6W1J4</accession>
<dbReference type="SUPFAM" id="SSF54506">
    <property type="entry name" value="Diaminopimelate epimerase-like"/>
    <property type="match status" value="1"/>
</dbReference>
<evidence type="ECO:0000256" key="2">
    <source>
        <dbReference type="ARBA" id="ARBA00023235"/>
    </source>
</evidence>
<dbReference type="FunCoup" id="E6W1J4">
    <property type="interactions" value="341"/>
</dbReference>
<comment type="similarity">
    <text evidence="1">Belongs to the PhzF family.</text>
</comment>
<dbReference type="Proteomes" id="UP000002572">
    <property type="component" value="Chromosome"/>
</dbReference>
<feature type="active site" evidence="3">
    <location>
        <position position="46"/>
    </location>
</feature>
<dbReference type="STRING" id="653733.Selin_1816"/>
<dbReference type="PANTHER" id="PTHR13774:SF17">
    <property type="entry name" value="PHENAZINE BIOSYNTHESIS-LIKE DOMAIN-CONTAINING PROTEIN"/>
    <property type="match status" value="1"/>
</dbReference>
<dbReference type="Gene3D" id="3.10.310.10">
    <property type="entry name" value="Diaminopimelate Epimerase, Chain A, domain 1"/>
    <property type="match status" value="2"/>
</dbReference>
<proteinExistence type="inferred from homology"/>
<evidence type="ECO:0000313" key="5">
    <source>
        <dbReference type="Proteomes" id="UP000002572"/>
    </source>
</evidence>
<dbReference type="eggNOG" id="COG0384">
    <property type="taxonomic scope" value="Bacteria"/>
</dbReference>
<dbReference type="EMBL" id="CP002432">
    <property type="protein sequence ID" value="ADU66543.1"/>
    <property type="molecule type" value="Genomic_DNA"/>
</dbReference>
<dbReference type="OrthoDB" id="9788221at2"/>
<protein>
    <submittedName>
        <fullName evidence="4">Phenazine biosynthesis protein PhzF family</fullName>
    </submittedName>
</protein>
<dbReference type="AlphaFoldDB" id="E6W1J4"/>
<dbReference type="HOGENOM" id="CLU_048756_2_2_0"/>
<dbReference type="KEGG" id="din:Selin_1816"/>
<keyword evidence="5" id="KW-1185">Reference proteome</keyword>
<dbReference type="NCBIfam" id="TIGR00654">
    <property type="entry name" value="PhzF_family"/>
    <property type="match status" value="1"/>
</dbReference>
<dbReference type="PIRSF" id="PIRSF016184">
    <property type="entry name" value="PhzC_PhzF"/>
    <property type="match status" value="1"/>
</dbReference>
<dbReference type="Pfam" id="PF02567">
    <property type="entry name" value="PhzC-PhzF"/>
    <property type="match status" value="1"/>
</dbReference>
<reference evidence="4 5" key="1">
    <citation type="submission" date="2010-12" db="EMBL/GenBank/DDBJ databases">
        <title>Complete sequence of Desulfurispirillum indicum S5.</title>
        <authorList>
            <consortium name="US DOE Joint Genome Institute"/>
            <person name="Lucas S."/>
            <person name="Copeland A."/>
            <person name="Lapidus A."/>
            <person name="Cheng J.-F."/>
            <person name="Goodwin L."/>
            <person name="Pitluck S."/>
            <person name="Chertkov O."/>
            <person name="Held B."/>
            <person name="Detter J.C."/>
            <person name="Han C."/>
            <person name="Tapia R."/>
            <person name="Land M."/>
            <person name="Hauser L."/>
            <person name="Kyrpides N."/>
            <person name="Ivanova N."/>
            <person name="Mikhailova N."/>
            <person name="Haggblom M."/>
            <person name="Rauschenbach I."/>
            <person name="Bini E."/>
            <person name="Woyke T."/>
        </authorList>
    </citation>
    <scope>NUCLEOTIDE SEQUENCE [LARGE SCALE GENOMIC DNA]</scope>
    <source>
        <strain evidence="5">ATCC BAA-1389 / DSM 22839 / S5</strain>
    </source>
</reference>
<keyword evidence="2" id="KW-0413">Isomerase</keyword>
<evidence type="ECO:0000256" key="3">
    <source>
        <dbReference type="PIRSR" id="PIRSR016184-1"/>
    </source>
</evidence>
<dbReference type="InParanoid" id="E6W1J4"/>
<sequence>MKFPVYHVDAFTQQVFGGNPAAVCPLESWLSVETMQAIAAEHNLSETAFFVATAPGHYQLRWFTPQVEVDLCGHATLASAFVIFSSMAPQLDRITFETASGVLKVERRGTLLVMDFPSRRPHPAALSPLLGQALGREPRETWKSRDYLLLFEDEETIRSLQPDFDALKRIPDTLGFIVTAPGNTVDFVSRFFAPGAGIAEDPVTGSAHSTLIPFWADRLGRTTLHARQISPRSGELFCENLIDRVLIGGHCVFFSQGMITL</sequence>
<dbReference type="PANTHER" id="PTHR13774">
    <property type="entry name" value="PHENAZINE BIOSYNTHESIS PROTEIN"/>
    <property type="match status" value="1"/>
</dbReference>
<dbReference type="GO" id="GO:0005737">
    <property type="term" value="C:cytoplasm"/>
    <property type="evidence" value="ECO:0007669"/>
    <property type="project" value="TreeGrafter"/>
</dbReference>
<organism evidence="4 5">
    <name type="scientific">Desulfurispirillum indicum (strain ATCC BAA-1389 / DSM 22839 / S5)</name>
    <dbReference type="NCBI Taxonomy" id="653733"/>
    <lineage>
        <taxon>Bacteria</taxon>
        <taxon>Pseudomonadati</taxon>
        <taxon>Chrysiogenota</taxon>
        <taxon>Chrysiogenia</taxon>
        <taxon>Chrysiogenales</taxon>
        <taxon>Chrysiogenaceae</taxon>
        <taxon>Desulfurispirillum</taxon>
    </lineage>
</organism>
<dbReference type="InterPro" id="IPR003719">
    <property type="entry name" value="Phenazine_PhzF-like"/>
</dbReference>
<name>E6W1J4_DESIS</name>
<evidence type="ECO:0000313" key="4">
    <source>
        <dbReference type="EMBL" id="ADU66543.1"/>
    </source>
</evidence>
<dbReference type="GO" id="GO:0016853">
    <property type="term" value="F:isomerase activity"/>
    <property type="evidence" value="ECO:0007669"/>
    <property type="project" value="UniProtKB-KW"/>
</dbReference>
<gene>
    <name evidence="4" type="ordered locus">Selin_1816</name>
</gene>